<accession>A0A8R1Z9R8</accession>
<feature type="compositionally biased region" description="Polar residues" evidence="1">
    <location>
        <begin position="333"/>
        <end position="342"/>
    </location>
</feature>
<dbReference type="EnsemblMetazoa" id="PPA46744.1">
    <property type="protein sequence ID" value="PPA46744.1"/>
    <property type="gene ID" value="WBGene00304523"/>
</dbReference>
<reference evidence="4" key="1">
    <citation type="journal article" date="2008" name="Nat. Genet.">
        <title>The Pristionchus pacificus genome provides a unique perspective on nematode lifestyle and parasitism.</title>
        <authorList>
            <person name="Dieterich C."/>
            <person name="Clifton S.W."/>
            <person name="Schuster L.N."/>
            <person name="Chinwalla A."/>
            <person name="Delehaunty K."/>
            <person name="Dinkelacker I."/>
            <person name="Fulton L."/>
            <person name="Fulton R."/>
            <person name="Godfrey J."/>
            <person name="Minx P."/>
            <person name="Mitreva M."/>
            <person name="Roeseler W."/>
            <person name="Tian H."/>
            <person name="Witte H."/>
            <person name="Yang S.P."/>
            <person name="Wilson R.K."/>
            <person name="Sommer R.J."/>
        </authorList>
    </citation>
    <scope>NUCLEOTIDE SEQUENCE [LARGE SCALE GENOMIC DNA]</scope>
    <source>
        <strain evidence="4">PS312</strain>
    </source>
</reference>
<feature type="region of interest" description="Disordered" evidence="1">
    <location>
        <begin position="130"/>
        <end position="169"/>
    </location>
</feature>
<protein>
    <submittedName>
        <fullName evidence="3">Uncharacterized protein</fullName>
    </submittedName>
</protein>
<feature type="compositionally biased region" description="Basic and acidic residues" evidence="1">
    <location>
        <begin position="211"/>
        <end position="226"/>
    </location>
</feature>
<feature type="compositionally biased region" description="Basic residues" evidence="1">
    <location>
        <begin position="442"/>
        <end position="456"/>
    </location>
</feature>
<feature type="signal peptide" evidence="2">
    <location>
        <begin position="1"/>
        <end position="19"/>
    </location>
</feature>
<dbReference type="Proteomes" id="UP000005239">
    <property type="component" value="Unassembled WGS sequence"/>
</dbReference>
<feature type="region of interest" description="Disordered" evidence="1">
    <location>
        <begin position="181"/>
        <end position="285"/>
    </location>
</feature>
<feature type="compositionally biased region" description="Basic and acidic residues" evidence="1">
    <location>
        <begin position="457"/>
        <end position="467"/>
    </location>
</feature>
<feature type="compositionally biased region" description="Basic residues" evidence="1">
    <location>
        <begin position="82"/>
        <end position="92"/>
    </location>
</feature>
<feature type="compositionally biased region" description="Pro residues" evidence="1">
    <location>
        <begin position="148"/>
        <end position="164"/>
    </location>
</feature>
<gene>
    <name evidence="3" type="primary">WBGene00304523</name>
</gene>
<feature type="compositionally biased region" description="Pro residues" evidence="1">
    <location>
        <begin position="650"/>
        <end position="659"/>
    </location>
</feature>
<keyword evidence="2" id="KW-0732">Signal</keyword>
<feature type="compositionally biased region" description="Basic and acidic residues" evidence="1">
    <location>
        <begin position="258"/>
        <end position="270"/>
    </location>
</feature>
<feature type="region of interest" description="Disordered" evidence="1">
    <location>
        <begin position="426"/>
        <end position="740"/>
    </location>
</feature>
<feature type="chain" id="PRO_5035842156" evidence="2">
    <location>
        <begin position="20"/>
        <end position="858"/>
    </location>
</feature>
<dbReference type="PANTHER" id="PTHR23330:SF9">
    <property type="entry name" value="PROLINE-RICH PROTEIN 11"/>
    <property type="match status" value="1"/>
</dbReference>
<dbReference type="AlphaFoldDB" id="A0A8R1Z9R8"/>
<feature type="compositionally biased region" description="Pro residues" evidence="1">
    <location>
        <begin position="549"/>
        <end position="567"/>
    </location>
</feature>
<feature type="compositionally biased region" description="Gly residues" evidence="1">
    <location>
        <begin position="590"/>
        <end position="645"/>
    </location>
</feature>
<organism evidence="3 4">
    <name type="scientific">Pristionchus pacificus</name>
    <name type="common">Parasitic nematode worm</name>
    <dbReference type="NCBI Taxonomy" id="54126"/>
    <lineage>
        <taxon>Eukaryota</taxon>
        <taxon>Metazoa</taxon>
        <taxon>Ecdysozoa</taxon>
        <taxon>Nematoda</taxon>
        <taxon>Chromadorea</taxon>
        <taxon>Rhabditida</taxon>
        <taxon>Rhabditina</taxon>
        <taxon>Diplogasteromorpha</taxon>
        <taxon>Diplogasteroidea</taxon>
        <taxon>Neodiplogasteridae</taxon>
        <taxon>Pristionchus</taxon>
    </lineage>
</organism>
<feature type="region of interest" description="Disordered" evidence="1">
    <location>
        <begin position="333"/>
        <end position="414"/>
    </location>
</feature>
<proteinExistence type="predicted"/>
<keyword evidence="4" id="KW-1185">Reference proteome</keyword>
<dbReference type="PANTHER" id="PTHR23330">
    <property type="entry name" value="P300 TRANSCRIPTIONAL COFACTOR JMY-RELATED"/>
    <property type="match status" value="1"/>
</dbReference>
<feature type="compositionally biased region" description="Polar residues" evidence="1">
    <location>
        <begin position="426"/>
        <end position="441"/>
    </location>
</feature>
<sequence>MRRFLLLLIGVHLLGVIQSQGDAPYSHRRLFGIRRLRVIRPSNDYRSPLSIVEETSPLPLTRSIEDNTIDFPSQIEIERREKTRKSRSHRPFLSRNEEGRITTSQEFDENRRRRMEARWRKLGVRFKTLPMPSPRVVSSMEREDSSPSLPPPPSSLPPPLPPPDSILLPRAIAPPMHRRRPHISIRDPHTNLPHSLPPSFGISPSTDNDDKEISHHSKFRSKDSSRPRINGPILRNIETETSVQSRPYSHHSSIHSDSLTHRSSREDIDRSPVISSPIEDRNNGYRSAIRPREPMITSPDTVVEGGRRGIRMPHQTEVEPSIQSVQDIIEESSFPTGESPSNEFGAFHPVNGREGRGSPPWERPSKISRGGSDILPPEQISSVPSWENGRNGGNGGRAPWEENGNANIPWGEENKIEEETTTVTSFANAYRQRTTPQTRNYKLSRKLNNRPRLRIRRPGEETVEKKSPIPPQYAHLTPFQNAARERYGYGSESSSFPKRFAAGSETHKAYGPITEEAEPVESNNSGSGFGTSDVPPSRPPWEDNTVTDPSPPPPRRPRPTPPPPPTPEETESIVIPQNSGLRPIAPPKEFGGGFGSGGGGGGFGGGGGSFGGGGGSFGGGGGGFGGGGGSFGGGGGGFGGGGGGFEESAPAPPPRPRPQQPKQMTEEEEAPIEFTGESALSPNRAGPTGDGYGPPVSIGAAVPPPVPSVGLGGDAAGLSEYEESSFGGAPSFETTQNPPTTVKPSALLKALSHADEGLNQAITHFEAGTPIETALFDVLEVALGSTRLDSQAKLLGHVDRTIGLDNLQRLQRWANTAGALDMVKEQVVKFAKNFQPPPDLLPTIPPQFEYLLRPPGKK</sequence>
<reference evidence="3" key="2">
    <citation type="submission" date="2022-06" db="UniProtKB">
        <authorList>
            <consortium name="EnsemblMetazoa"/>
        </authorList>
    </citation>
    <scope>IDENTIFICATION</scope>
    <source>
        <strain evidence="3">PS312</strain>
    </source>
</reference>
<evidence type="ECO:0000256" key="2">
    <source>
        <dbReference type="SAM" id="SignalP"/>
    </source>
</evidence>
<evidence type="ECO:0000256" key="1">
    <source>
        <dbReference type="SAM" id="MobiDB-lite"/>
    </source>
</evidence>
<feature type="region of interest" description="Disordered" evidence="1">
    <location>
        <begin position="79"/>
        <end position="112"/>
    </location>
</feature>
<evidence type="ECO:0000313" key="3">
    <source>
        <dbReference type="EnsemblMetazoa" id="PPA46744.1"/>
    </source>
</evidence>
<evidence type="ECO:0000313" key="4">
    <source>
        <dbReference type="Proteomes" id="UP000005239"/>
    </source>
</evidence>
<name>A0A8R1Z9R8_PRIPA</name>